<dbReference type="InterPro" id="IPR036390">
    <property type="entry name" value="WH_DNA-bd_sf"/>
</dbReference>
<sequence>MTASELKAYLAERGQASLGDIAIHFGSSPDAVRQAAQLWVGKGRLRAIEGSGCKTGCNCGHKPETVYEWVG</sequence>
<dbReference type="RefSeq" id="WP_163676254.1">
    <property type="nucleotide sequence ID" value="NZ_JAAIYP010000032.1"/>
</dbReference>
<dbReference type="SUPFAM" id="SSF46785">
    <property type="entry name" value="Winged helix' DNA-binding domain"/>
    <property type="match status" value="1"/>
</dbReference>
<dbReference type="AlphaFoldDB" id="A0A7C9UVQ7"/>
<comment type="caution">
    <text evidence="2">The sequence shown here is derived from an EMBL/GenBank/DDBJ whole genome shotgun (WGS) entry which is preliminary data.</text>
</comment>
<evidence type="ECO:0000313" key="3">
    <source>
        <dbReference type="Proteomes" id="UP000480684"/>
    </source>
</evidence>
<dbReference type="InterPro" id="IPR015102">
    <property type="entry name" value="Tscrpt_reg_HTH_FeoC"/>
</dbReference>
<accession>A0A7C9UVQ7</accession>
<name>A0A7C9UVQ7_9PROT</name>
<reference evidence="2 3" key="1">
    <citation type="submission" date="2020-02" db="EMBL/GenBank/DDBJ databases">
        <authorList>
            <person name="Dziuba M."/>
            <person name="Kuznetsov B."/>
            <person name="Mardanov A."/>
            <person name="Ravin N."/>
            <person name="Grouzdev D."/>
        </authorList>
    </citation>
    <scope>NUCLEOTIDE SEQUENCE [LARGE SCALE GENOMIC DNA]</scope>
    <source>
        <strain evidence="2 3">SpK</strain>
    </source>
</reference>
<dbReference type="Proteomes" id="UP000480684">
    <property type="component" value="Unassembled WGS sequence"/>
</dbReference>
<gene>
    <name evidence="2" type="ORF">G4223_05660</name>
</gene>
<proteinExistence type="predicted"/>
<protein>
    <recommendedName>
        <fullName evidence="1">Transcriptional regulator HTH-type FeoC domain-containing protein</fullName>
    </recommendedName>
</protein>
<keyword evidence="3" id="KW-1185">Reference proteome</keyword>
<dbReference type="Pfam" id="PF09012">
    <property type="entry name" value="FeoC"/>
    <property type="match status" value="1"/>
</dbReference>
<evidence type="ECO:0000259" key="1">
    <source>
        <dbReference type="Pfam" id="PF09012"/>
    </source>
</evidence>
<evidence type="ECO:0000313" key="2">
    <source>
        <dbReference type="EMBL" id="NFV79592.1"/>
    </source>
</evidence>
<dbReference type="InterPro" id="IPR036388">
    <property type="entry name" value="WH-like_DNA-bd_sf"/>
</dbReference>
<dbReference type="EMBL" id="JAAIYP010000032">
    <property type="protein sequence ID" value="NFV79592.1"/>
    <property type="molecule type" value="Genomic_DNA"/>
</dbReference>
<organism evidence="2 3">
    <name type="scientific">Magnetospirillum aberrantis SpK</name>
    <dbReference type="NCBI Taxonomy" id="908842"/>
    <lineage>
        <taxon>Bacteria</taxon>
        <taxon>Pseudomonadati</taxon>
        <taxon>Pseudomonadota</taxon>
        <taxon>Alphaproteobacteria</taxon>
        <taxon>Rhodospirillales</taxon>
        <taxon>Rhodospirillaceae</taxon>
        <taxon>Magnetospirillum</taxon>
    </lineage>
</organism>
<dbReference type="Gene3D" id="1.10.10.10">
    <property type="entry name" value="Winged helix-like DNA-binding domain superfamily/Winged helix DNA-binding domain"/>
    <property type="match status" value="1"/>
</dbReference>
<feature type="domain" description="Transcriptional regulator HTH-type FeoC" evidence="1">
    <location>
        <begin position="4"/>
        <end position="68"/>
    </location>
</feature>